<evidence type="ECO:0000256" key="2">
    <source>
        <dbReference type="PROSITE-ProRule" id="PRU00703"/>
    </source>
</evidence>
<dbReference type="InterPro" id="IPR051257">
    <property type="entry name" value="Diverse_CBS-Domain"/>
</dbReference>
<dbReference type="PROSITE" id="PS51371">
    <property type="entry name" value="CBS"/>
    <property type="match status" value="2"/>
</dbReference>
<evidence type="ECO:0000259" key="4">
    <source>
        <dbReference type="PROSITE" id="PS51371"/>
    </source>
</evidence>
<reference evidence="5 6" key="1">
    <citation type="submission" date="2019-03" db="EMBL/GenBank/DDBJ databases">
        <title>Genomic Encyclopedia of Archaeal and Bacterial Type Strains, Phase II (KMG-II): from individual species to whole genera.</title>
        <authorList>
            <person name="Goeker M."/>
        </authorList>
    </citation>
    <scope>NUCLEOTIDE SEQUENCE [LARGE SCALE GENOMIC DNA]</scope>
    <source>
        <strain evidence="5 6">DSM 26433</strain>
    </source>
</reference>
<proteinExistence type="predicted"/>
<dbReference type="PANTHER" id="PTHR43080">
    <property type="entry name" value="CBS DOMAIN-CONTAINING PROTEIN CBSX3, MITOCHONDRIAL"/>
    <property type="match status" value="1"/>
</dbReference>
<dbReference type="InterPro" id="IPR044725">
    <property type="entry name" value="CBSX3_CBS_dom"/>
</dbReference>
<protein>
    <submittedName>
        <fullName evidence="5">CBS domain protein</fullName>
    </submittedName>
</protein>
<dbReference type="CDD" id="cd04623">
    <property type="entry name" value="CBS_pair_bac_euk"/>
    <property type="match status" value="1"/>
</dbReference>
<dbReference type="EMBL" id="SMGR01000001">
    <property type="protein sequence ID" value="TCL09498.1"/>
    <property type="molecule type" value="Genomic_DNA"/>
</dbReference>
<dbReference type="AlphaFoldDB" id="A0A4R1NW27"/>
<evidence type="ECO:0000313" key="5">
    <source>
        <dbReference type="EMBL" id="TCL09498.1"/>
    </source>
</evidence>
<dbReference type="PANTHER" id="PTHR43080:SF2">
    <property type="entry name" value="CBS DOMAIN-CONTAINING PROTEIN"/>
    <property type="match status" value="1"/>
</dbReference>
<keyword evidence="6" id="KW-1185">Reference proteome</keyword>
<feature type="compositionally biased region" description="Polar residues" evidence="3">
    <location>
        <begin position="18"/>
        <end position="28"/>
    </location>
</feature>
<evidence type="ECO:0000313" key="6">
    <source>
        <dbReference type="Proteomes" id="UP000295673"/>
    </source>
</evidence>
<dbReference type="Pfam" id="PF00571">
    <property type="entry name" value="CBS"/>
    <property type="match status" value="2"/>
</dbReference>
<evidence type="ECO:0000256" key="3">
    <source>
        <dbReference type="SAM" id="MobiDB-lite"/>
    </source>
</evidence>
<keyword evidence="1 2" id="KW-0129">CBS domain</keyword>
<accession>A0A4R1NW27</accession>
<dbReference type="SMART" id="SM00116">
    <property type="entry name" value="CBS"/>
    <property type="match status" value="2"/>
</dbReference>
<gene>
    <name evidence="5" type="ORF">BXY66_1547</name>
</gene>
<dbReference type="Proteomes" id="UP000295673">
    <property type="component" value="Unassembled WGS sequence"/>
</dbReference>
<dbReference type="InterPro" id="IPR046342">
    <property type="entry name" value="CBS_dom_sf"/>
</dbReference>
<dbReference type="RefSeq" id="WP_132859535.1">
    <property type="nucleotide sequence ID" value="NZ_SMGR01000001.1"/>
</dbReference>
<feature type="region of interest" description="Disordered" evidence="3">
    <location>
        <begin position="1"/>
        <end position="28"/>
    </location>
</feature>
<dbReference type="Gene3D" id="3.10.580.10">
    <property type="entry name" value="CBS-domain"/>
    <property type="match status" value="1"/>
</dbReference>
<dbReference type="SUPFAM" id="SSF54631">
    <property type="entry name" value="CBS-domain pair"/>
    <property type="match status" value="1"/>
</dbReference>
<feature type="compositionally biased region" description="Polar residues" evidence="3">
    <location>
        <begin position="1"/>
        <end position="10"/>
    </location>
</feature>
<feature type="domain" description="CBS" evidence="4">
    <location>
        <begin position="107"/>
        <end position="165"/>
    </location>
</feature>
<dbReference type="OrthoDB" id="9807125at2"/>
<organism evidence="5 6">
    <name type="scientific">Shimia isoporae</name>
    <dbReference type="NCBI Taxonomy" id="647720"/>
    <lineage>
        <taxon>Bacteria</taxon>
        <taxon>Pseudomonadati</taxon>
        <taxon>Pseudomonadota</taxon>
        <taxon>Alphaproteobacteria</taxon>
        <taxon>Rhodobacterales</taxon>
        <taxon>Roseobacteraceae</taxon>
    </lineage>
</organism>
<evidence type="ECO:0000256" key="1">
    <source>
        <dbReference type="ARBA" id="ARBA00023122"/>
    </source>
</evidence>
<sequence>MPASYQAPNRNSEEKTKTMSQSTETNVSAATVPVQRVLDAKGGDLFAIRPQDTLGEAVKVLRDKRIGALVVTDATGALQGILSERDIVRKLADTPGQTLPQKVEDVMTSKVETCSPEEALVSVLRRMTEGRFRHMPVVDSTGLVGMVTIGDMVNYRLNELEHEALQLKQLIVG</sequence>
<feature type="domain" description="CBS" evidence="4">
    <location>
        <begin position="39"/>
        <end position="98"/>
    </location>
</feature>
<name>A0A4R1NW27_9RHOB</name>
<dbReference type="InterPro" id="IPR000644">
    <property type="entry name" value="CBS_dom"/>
</dbReference>
<comment type="caution">
    <text evidence="5">The sequence shown here is derived from an EMBL/GenBank/DDBJ whole genome shotgun (WGS) entry which is preliminary data.</text>
</comment>